<feature type="domain" description="ABC transmembrane type-1" evidence="8">
    <location>
        <begin position="70"/>
        <end position="258"/>
    </location>
</feature>
<evidence type="ECO:0000313" key="9">
    <source>
        <dbReference type="EMBL" id="WEK54545.1"/>
    </source>
</evidence>
<evidence type="ECO:0000256" key="2">
    <source>
        <dbReference type="ARBA" id="ARBA00022448"/>
    </source>
</evidence>
<accession>A0AA95F474</accession>
<dbReference type="CDD" id="cd06261">
    <property type="entry name" value="TM_PBP2"/>
    <property type="match status" value="1"/>
</dbReference>
<dbReference type="SUPFAM" id="SSF161098">
    <property type="entry name" value="MetI-like"/>
    <property type="match status" value="1"/>
</dbReference>
<name>A0AA95F474_9BACL</name>
<organism evidence="9 10">
    <name type="scientific">Candidatus Cohnella colombiensis</name>
    <dbReference type="NCBI Taxonomy" id="3121368"/>
    <lineage>
        <taxon>Bacteria</taxon>
        <taxon>Bacillati</taxon>
        <taxon>Bacillota</taxon>
        <taxon>Bacilli</taxon>
        <taxon>Bacillales</taxon>
        <taxon>Paenibacillaceae</taxon>
        <taxon>Cohnella</taxon>
    </lineage>
</organism>
<keyword evidence="3" id="KW-1003">Cell membrane</keyword>
<sequence>MIKESKLSLSSRYLIAFAVLIIYLIPLFYLFNVSMKTQIEHLKSPVGLFEQFRFQNFVTAWNKGDFSKYIWNSVLYTSVTTFLSIMLSLFAAFPIARRYVKFPNALYVFFIMSLFLPIPLVPQFWLANQLGMYNEQWGYILLRTGGTGIAFLLFVGYIKSISKELDEAAAIDGCGYFRYIFQILIPLVKPVMATGVLLTAIGTWNDIIGPTIYLSDAKYQPITRGLFAFYGQYLNDWPLLACGIIIVAAPLIILYVFVQRYLVSGALAGSVKI</sequence>
<protein>
    <submittedName>
        <fullName evidence="9">Carbohydrate ABC transporter permease</fullName>
    </submittedName>
</protein>
<feature type="transmembrane region" description="Helical" evidence="7">
    <location>
        <begin position="105"/>
        <end position="125"/>
    </location>
</feature>
<evidence type="ECO:0000256" key="1">
    <source>
        <dbReference type="ARBA" id="ARBA00004651"/>
    </source>
</evidence>
<gene>
    <name evidence="9" type="ORF">P0Y55_00230</name>
</gene>
<dbReference type="GO" id="GO:0055085">
    <property type="term" value="P:transmembrane transport"/>
    <property type="evidence" value="ECO:0007669"/>
    <property type="project" value="InterPro"/>
</dbReference>
<dbReference type="InterPro" id="IPR035906">
    <property type="entry name" value="MetI-like_sf"/>
</dbReference>
<feature type="transmembrane region" description="Helical" evidence="7">
    <location>
        <begin position="12"/>
        <end position="31"/>
    </location>
</feature>
<dbReference type="PANTHER" id="PTHR43744:SF8">
    <property type="entry name" value="SN-GLYCEROL-3-PHOSPHATE TRANSPORT SYSTEM PERMEASE PROTEIN UGPE"/>
    <property type="match status" value="1"/>
</dbReference>
<dbReference type="EMBL" id="CP119317">
    <property type="protein sequence ID" value="WEK54545.1"/>
    <property type="molecule type" value="Genomic_DNA"/>
</dbReference>
<evidence type="ECO:0000259" key="8">
    <source>
        <dbReference type="PROSITE" id="PS50928"/>
    </source>
</evidence>
<dbReference type="Proteomes" id="UP001178662">
    <property type="component" value="Chromosome"/>
</dbReference>
<keyword evidence="4 7" id="KW-0812">Transmembrane</keyword>
<evidence type="ECO:0000313" key="10">
    <source>
        <dbReference type="Proteomes" id="UP001178662"/>
    </source>
</evidence>
<evidence type="ECO:0000256" key="4">
    <source>
        <dbReference type="ARBA" id="ARBA00022692"/>
    </source>
</evidence>
<dbReference type="Pfam" id="PF00528">
    <property type="entry name" value="BPD_transp_1"/>
    <property type="match status" value="1"/>
</dbReference>
<evidence type="ECO:0000256" key="7">
    <source>
        <dbReference type="RuleBase" id="RU363032"/>
    </source>
</evidence>
<feature type="transmembrane region" description="Helical" evidence="7">
    <location>
        <begin position="179"/>
        <end position="201"/>
    </location>
</feature>
<dbReference type="PANTHER" id="PTHR43744">
    <property type="entry name" value="ABC TRANSPORTER PERMEASE PROTEIN MG189-RELATED-RELATED"/>
    <property type="match status" value="1"/>
</dbReference>
<dbReference type="AlphaFoldDB" id="A0AA95F474"/>
<evidence type="ECO:0000256" key="5">
    <source>
        <dbReference type="ARBA" id="ARBA00022989"/>
    </source>
</evidence>
<feature type="transmembrane region" description="Helical" evidence="7">
    <location>
        <begin position="237"/>
        <end position="258"/>
    </location>
</feature>
<dbReference type="InterPro" id="IPR000515">
    <property type="entry name" value="MetI-like"/>
</dbReference>
<feature type="transmembrane region" description="Helical" evidence="7">
    <location>
        <begin position="69"/>
        <end position="93"/>
    </location>
</feature>
<keyword evidence="6 7" id="KW-0472">Membrane</keyword>
<dbReference type="GO" id="GO:0005886">
    <property type="term" value="C:plasma membrane"/>
    <property type="evidence" value="ECO:0007669"/>
    <property type="project" value="UniProtKB-SubCell"/>
</dbReference>
<dbReference type="Gene3D" id="1.10.3720.10">
    <property type="entry name" value="MetI-like"/>
    <property type="match status" value="1"/>
</dbReference>
<feature type="transmembrane region" description="Helical" evidence="7">
    <location>
        <begin position="137"/>
        <end position="158"/>
    </location>
</feature>
<proteinExistence type="inferred from homology"/>
<keyword evidence="10" id="KW-1185">Reference proteome</keyword>
<keyword evidence="5 7" id="KW-1133">Transmembrane helix</keyword>
<comment type="similarity">
    <text evidence="7">Belongs to the binding-protein-dependent transport system permease family.</text>
</comment>
<comment type="subcellular location">
    <subcellularLocation>
        <location evidence="1 7">Cell membrane</location>
        <topology evidence="1 7">Multi-pass membrane protein</topology>
    </subcellularLocation>
</comment>
<keyword evidence="2 7" id="KW-0813">Transport</keyword>
<evidence type="ECO:0000256" key="6">
    <source>
        <dbReference type="ARBA" id="ARBA00023136"/>
    </source>
</evidence>
<dbReference type="PROSITE" id="PS50928">
    <property type="entry name" value="ABC_TM1"/>
    <property type="match status" value="1"/>
</dbReference>
<reference evidence="9" key="1">
    <citation type="submission" date="2023-03" db="EMBL/GenBank/DDBJ databases">
        <title>Andean soil-derived lignocellulolytic bacterial consortium as a source of novel taxa and putative plastic-active enzymes.</title>
        <authorList>
            <person name="Diaz-Garcia L."/>
            <person name="Chuvochina M."/>
            <person name="Feuerriegel G."/>
            <person name="Bunk B."/>
            <person name="Sproer C."/>
            <person name="Streit W.R."/>
            <person name="Rodriguez L.M."/>
            <person name="Overmann J."/>
            <person name="Jimenez D.J."/>
        </authorList>
    </citation>
    <scope>NUCLEOTIDE SEQUENCE</scope>
    <source>
        <strain evidence="9">MAG 2441</strain>
    </source>
</reference>
<evidence type="ECO:0000256" key="3">
    <source>
        <dbReference type="ARBA" id="ARBA00022475"/>
    </source>
</evidence>